<dbReference type="Pfam" id="PF14137">
    <property type="entry name" value="DUF4304"/>
    <property type="match status" value="1"/>
</dbReference>
<organism evidence="1 2">
    <name type="scientific">Flagellimonas profundi</name>
    <dbReference type="NCBI Taxonomy" id="2915620"/>
    <lineage>
        <taxon>Bacteria</taxon>
        <taxon>Pseudomonadati</taxon>
        <taxon>Bacteroidota</taxon>
        <taxon>Flavobacteriia</taxon>
        <taxon>Flavobacteriales</taxon>
        <taxon>Flavobacteriaceae</taxon>
        <taxon>Flagellimonas</taxon>
    </lineage>
</organism>
<keyword evidence="2" id="KW-1185">Reference proteome</keyword>
<comment type="caution">
    <text evidence="1">The sequence shown here is derived from an EMBL/GenBank/DDBJ whole genome shotgun (WGS) entry which is preliminary data.</text>
</comment>
<dbReference type="Proteomes" id="UP000664807">
    <property type="component" value="Unassembled WGS sequence"/>
</dbReference>
<name>A0ABS3FFN0_9FLAO</name>
<protein>
    <submittedName>
        <fullName evidence="1">DUF4304 domain-containing protein</fullName>
    </submittedName>
</protein>
<dbReference type="RefSeq" id="WP_207028478.1">
    <property type="nucleotide sequence ID" value="NZ_JAFLNM010000002.1"/>
</dbReference>
<reference evidence="1 2" key="1">
    <citation type="submission" date="2021-03" db="EMBL/GenBank/DDBJ databases">
        <title>Muricauda lutimaris sp. nov. and Muricauda ruestringensis sp. nov, two marine members of the Flavobacteriaceae isolated from deep sea sediments of Western Pacific.</title>
        <authorList>
            <person name="Zhao S."/>
            <person name="Liu R."/>
        </authorList>
    </citation>
    <scope>NUCLEOTIDE SEQUENCE [LARGE SCALE GENOMIC DNA]</scope>
    <source>
        <strain evidence="1 2">BC31-3-A3</strain>
    </source>
</reference>
<evidence type="ECO:0000313" key="1">
    <source>
        <dbReference type="EMBL" id="MBO0341974.1"/>
    </source>
</evidence>
<proteinExistence type="predicted"/>
<gene>
    <name evidence="1" type="ORF">J0654_09960</name>
</gene>
<accession>A0ABS3FFN0</accession>
<dbReference type="InterPro" id="IPR025412">
    <property type="entry name" value="DUF4304"/>
</dbReference>
<sequence length="172" mass="20556">MKKLKPKSSQLRLYGIVVGNVEKMTNAEFKSEINRLLKPLGFKKKGNKWISQTEELEKIIELQKSNYSNSYYLNYGFNFKDLDYKKVTMHIWNRLDSFKRKENDLLIRTLDLENSLESIERYQNLEHFINNLLLPKINGINQKEDVIKELKTRKHLNDIFLPVKRHLNLNTE</sequence>
<evidence type="ECO:0000313" key="2">
    <source>
        <dbReference type="Proteomes" id="UP000664807"/>
    </source>
</evidence>
<dbReference type="EMBL" id="JAFLNM010000002">
    <property type="protein sequence ID" value="MBO0341974.1"/>
    <property type="molecule type" value="Genomic_DNA"/>
</dbReference>